<evidence type="ECO:0000256" key="1">
    <source>
        <dbReference type="SAM" id="SignalP"/>
    </source>
</evidence>
<gene>
    <name evidence="2" type="ORF">CDO52_22515</name>
</gene>
<dbReference type="RefSeq" id="WP_017621029.1">
    <property type="nucleotide sequence ID" value="NZ_ANBG01000375.1"/>
</dbReference>
<accession>A0A223SAS6</accession>
<dbReference type="KEGG" id="ngv:CDO52_22515"/>
<proteinExistence type="predicted"/>
<feature type="signal peptide" evidence="1">
    <location>
        <begin position="1"/>
        <end position="20"/>
    </location>
</feature>
<evidence type="ECO:0000313" key="3">
    <source>
        <dbReference type="Proteomes" id="UP000215005"/>
    </source>
</evidence>
<keyword evidence="1" id="KW-0732">Signal</keyword>
<evidence type="ECO:0000313" key="2">
    <source>
        <dbReference type="EMBL" id="ASU85195.1"/>
    </source>
</evidence>
<keyword evidence="3" id="KW-1185">Reference proteome</keyword>
<organism evidence="2 3">
    <name type="scientific">Nocardiopsis gilva YIM 90087</name>
    <dbReference type="NCBI Taxonomy" id="1235441"/>
    <lineage>
        <taxon>Bacteria</taxon>
        <taxon>Bacillati</taxon>
        <taxon>Actinomycetota</taxon>
        <taxon>Actinomycetes</taxon>
        <taxon>Streptosporangiales</taxon>
        <taxon>Nocardiopsidaceae</taxon>
        <taxon>Nocardiopsis</taxon>
    </lineage>
</organism>
<name>A0A223SAS6_9ACTN</name>
<protein>
    <submittedName>
        <fullName evidence="2">Uncharacterized protein</fullName>
    </submittedName>
</protein>
<reference evidence="2 3" key="1">
    <citation type="submission" date="2017-08" db="EMBL/GenBank/DDBJ databases">
        <title>The complete genome sequence of Nocardiopsis gilva YIM 90087.</title>
        <authorList>
            <person name="Yin M."/>
            <person name="Tang S."/>
        </authorList>
    </citation>
    <scope>NUCLEOTIDE SEQUENCE [LARGE SCALE GENOMIC DNA]</scope>
    <source>
        <strain evidence="2 3">YIM 90087</strain>
    </source>
</reference>
<feature type="chain" id="PRO_5011219772" evidence="1">
    <location>
        <begin position="21"/>
        <end position="159"/>
    </location>
</feature>
<sequence length="159" mass="16530">MSTATASVLAAGLVGAPAEASVSVDLDTDAPPTAALGPQDARARAAFSPAGCTGRTHSPHKSSVARGTVSVVADTRCRWSVPTLGVATVLYRSRWYGWEESGASGMKERRTSRSVRANAGSASCADDAHDWLGSSYHESVEGGTSFVGRTSKRRNDITC</sequence>
<dbReference type="Proteomes" id="UP000215005">
    <property type="component" value="Chromosome"/>
</dbReference>
<dbReference type="OrthoDB" id="4252238at2"/>
<dbReference type="AlphaFoldDB" id="A0A223SAS6"/>
<dbReference type="EMBL" id="CP022753">
    <property type="protein sequence ID" value="ASU85195.1"/>
    <property type="molecule type" value="Genomic_DNA"/>
</dbReference>